<dbReference type="Pfam" id="PF18050">
    <property type="entry name" value="Cyclophil_like2"/>
    <property type="match status" value="1"/>
</dbReference>
<dbReference type="Gene3D" id="2.40.100.20">
    <property type="match status" value="1"/>
</dbReference>
<accession>A0A7Y3SYE2</accession>
<proteinExistence type="predicted"/>
<evidence type="ECO:0000256" key="2">
    <source>
        <dbReference type="SAM" id="SignalP"/>
    </source>
</evidence>
<dbReference type="RefSeq" id="WP_171298297.1">
    <property type="nucleotide sequence ID" value="NZ_CP087098.1"/>
</dbReference>
<feature type="signal peptide" evidence="2">
    <location>
        <begin position="1"/>
        <end position="21"/>
    </location>
</feature>
<sequence>MKKLLTLALTILMVISLTSCSGNKANINEKSSAGCSLVEKASSNIEGSNIRDTSSKLMMVSLTTCSENQANMNEKNSAGRCSVEKAASTVEGRNVQDTSSKASNDSAQVLPKGSNMATRTIKNGTAITMTVGDTVIPATLNNSTSSKELLSRLPYTVHINRFSHDYSGVMKDPLKYDEKDVHNGWMNGDINFERDVNYFTILFEDEKNSEIYSEQVNMGKVDCDLSVIKGLGSSIDVQIDLAR</sequence>
<keyword evidence="2" id="KW-0732">Signal</keyword>
<gene>
    <name evidence="4" type="ORF">HLQ16_17160</name>
</gene>
<dbReference type="Proteomes" id="UP000531659">
    <property type="component" value="Unassembled WGS sequence"/>
</dbReference>
<organism evidence="4 5">
    <name type="scientific">Clostridium estertheticum</name>
    <dbReference type="NCBI Taxonomy" id="238834"/>
    <lineage>
        <taxon>Bacteria</taxon>
        <taxon>Bacillati</taxon>
        <taxon>Bacillota</taxon>
        <taxon>Clostridia</taxon>
        <taxon>Eubacteriales</taxon>
        <taxon>Clostridiaceae</taxon>
        <taxon>Clostridium</taxon>
    </lineage>
</organism>
<dbReference type="SUPFAM" id="SSF50891">
    <property type="entry name" value="Cyclophilin-like"/>
    <property type="match status" value="1"/>
</dbReference>
<feature type="region of interest" description="Disordered" evidence="1">
    <location>
        <begin position="89"/>
        <end position="110"/>
    </location>
</feature>
<evidence type="ECO:0000313" key="4">
    <source>
        <dbReference type="EMBL" id="NNU77663.1"/>
    </source>
</evidence>
<dbReference type="InterPro" id="IPR041183">
    <property type="entry name" value="Cyclophilin-like"/>
</dbReference>
<feature type="domain" description="Cyclophilin-like" evidence="3">
    <location>
        <begin position="129"/>
        <end position="239"/>
    </location>
</feature>
<dbReference type="EMBL" id="JABEYB010000014">
    <property type="protein sequence ID" value="NNU77663.1"/>
    <property type="molecule type" value="Genomic_DNA"/>
</dbReference>
<feature type="compositionally biased region" description="Polar residues" evidence="1">
    <location>
        <begin position="95"/>
        <end position="107"/>
    </location>
</feature>
<reference evidence="4 5" key="1">
    <citation type="submission" date="2020-05" db="EMBL/GenBank/DDBJ databases">
        <title>Complete genome of Clostridium estertheticum subspecies estertheticum, isolated from Vacuum packed lamb meat from New Zealand imported to Switzerland.</title>
        <authorList>
            <person name="Wambui J."/>
            <person name="Stevens M.J.A."/>
            <person name="Stephan R."/>
        </authorList>
    </citation>
    <scope>NUCLEOTIDE SEQUENCE [LARGE SCALE GENOMIC DNA]</scope>
    <source>
        <strain evidence="4 5">CEST001</strain>
    </source>
</reference>
<feature type="chain" id="PRO_5039336615" description="Cyclophilin-like domain-containing protein" evidence="2">
    <location>
        <begin position="22"/>
        <end position="243"/>
    </location>
</feature>
<dbReference type="AlphaFoldDB" id="A0A7Y3SYE2"/>
<dbReference type="PROSITE" id="PS51257">
    <property type="entry name" value="PROKAR_LIPOPROTEIN"/>
    <property type="match status" value="1"/>
</dbReference>
<evidence type="ECO:0000256" key="1">
    <source>
        <dbReference type="SAM" id="MobiDB-lite"/>
    </source>
</evidence>
<name>A0A7Y3SYE2_9CLOT</name>
<dbReference type="InterPro" id="IPR029000">
    <property type="entry name" value="Cyclophilin-like_dom_sf"/>
</dbReference>
<protein>
    <recommendedName>
        <fullName evidence="3">Cyclophilin-like domain-containing protein</fullName>
    </recommendedName>
</protein>
<evidence type="ECO:0000259" key="3">
    <source>
        <dbReference type="Pfam" id="PF18050"/>
    </source>
</evidence>
<comment type="caution">
    <text evidence="4">The sequence shown here is derived from an EMBL/GenBank/DDBJ whole genome shotgun (WGS) entry which is preliminary data.</text>
</comment>
<evidence type="ECO:0000313" key="5">
    <source>
        <dbReference type="Proteomes" id="UP000531659"/>
    </source>
</evidence>